<dbReference type="Proteomes" id="UP000789759">
    <property type="component" value="Unassembled WGS sequence"/>
</dbReference>
<organism evidence="2 3">
    <name type="scientific">Cetraspora pellucida</name>
    <dbReference type="NCBI Taxonomy" id="1433469"/>
    <lineage>
        <taxon>Eukaryota</taxon>
        <taxon>Fungi</taxon>
        <taxon>Fungi incertae sedis</taxon>
        <taxon>Mucoromycota</taxon>
        <taxon>Glomeromycotina</taxon>
        <taxon>Glomeromycetes</taxon>
        <taxon>Diversisporales</taxon>
        <taxon>Gigasporaceae</taxon>
        <taxon>Cetraspora</taxon>
    </lineage>
</organism>
<sequence>MRKEDVSNFQKAGQYLIWHFHLISTPIVPYAHKCCLDKNFASCWNCRGYLQELWPYGRVESRSPEHGFKEHNKAYRFFKNLYDYEERETVLIGRGKFDKETNQRLNGNQHLFRRADNTYFYRTNEQNIGSVAQPLHLKKNFRLSTPLNPVNLAKLARKNQKKESLNLSFGRKKKKIFTYDFQEFLITNLLALCQKAEFSKVPLEAEQVPKEGGQCDKALASHFQTKSVLNFTFTPENAELAQQFFNQLDDYAEEYEAPRGGNLFFSPPKKEKARSKNMKNTPEKPDLKNFSDTELQAELLKRKRERRILEYRDVIYSRIIEEIRKYYRRVQSGDYRYDGMPEISRAATPTIIEMNPSKEIMPEEKRLICSHCGREIKPDSEDFCEKCDGDFHSHCLKKAYDRGVREKSPPLKPNPDEPNPPEENFSPSVVAEPAKRQTPPRNAQGRFIKKVVAGLDPKHPAKTTKKIC</sequence>
<name>A0A9N9D9D5_9GLOM</name>
<comment type="caution">
    <text evidence="2">The sequence shown here is derived from an EMBL/GenBank/DDBJ whole genome shotgun (WGS) entry which is preliminary data.</text>
</comment>
<reference evidence="2" key="1">
    <citation type="submission" date="2021-06" db="EMBL/GenBank/DDBJ databases">
        <authorList>
            <person name="Kallberg Y."/>
            <person name="Tangrot J."/>
            <person name="Rosling A."/>
        </authorList>
    </citation>
    <scope>NUCLEOTIDE SEQUENCE</scope>
    <source>
        <strain evidence="2">FL966</strain>
    </source>
</reference>
<evidence type="ECO:0000313" key="3">
    <source>
        <dbReference type="Proteomes" id="UP000789759"/>
    </source>
</evidence>
<gene>
    <name evidence="2" type="ORF">CPELLU_LOCUS8217</name>
</gene>
<keyword evidence="3" id="KW-1185">Reference proteome</keyword>
<dbReference type="OrthoDB" id="2419771at2759"/>
<feature type="region of interest" description="Disordered" evidence="1">
    <location>
        <begin position="402"/>
        <end position="468"/>
    </location>
</feature>
<accession>A0A9N9D9D5</accession>
<dbReference type="EMBL" id="CAJVQA010005754">
    <property type="protein sequence ID" value="CAG8627295.1"/>
    <property type="molecule type" value="Genomic_DNA"/>
</dbReference>
<evidence type="ECO:0000256" key="1">
    <source>
        <dbReference type="SAM" id="MobiDB-lite"/>
    </source>
</evidence>
<dbReference type="AlphaFoldDB" id="A0A9N9D9D5"/>
<feature type="region of interest" description="Disordered" evidence="1">
    <location>
        <begin position="266"/>
        <end position="288"/>
    </location>
</feature>
<evidence type="ECO:0000313" key="2">
    <source>
        <dbReference type="EMBL" id="CAG8627295.1"/>
    </source>
</evidence>
<protein>
    <submittedName>
        <fullName evidence="2">10831_t:CDS:1</fullName>
    </submittedName>
</protein>
<proteinExistence type="predicted"/>